<dbReference type="Proteomes" id="UP000291116">
    <property type="component" value="Unassembled WGS sequence"/>
</dbReference>
<evidence type="ECO:0000313" key="2">
    <source>
        <dbReference type="Proteomes" id="UP000291116"/>
    </source>
</evidence>
<dbReference type="AlphaFoldDB" id="A0A448ZN99"/>
<dbReference type="EMBL" id="CAACVS010000555">
    <property type="protein sequence ID" value="VEU43510.1"/>
    <property type="molecule type" value="Genomic_DNA"/>
</dbReference>
<sequence>MTEDKNMIKYPVKRGDLYSFFSFCRVESFPPLVSPSAISSFSSFLVSLVADEGSGPFGLAAASIFFRTYNSTIVY</sequence>
<name>A0A448ZN99_9STRA</name>
<accession>A0A448ZN99</accession>
<reference evidence="1 2" key="1">
    <citation type="submission" date="2019-01" db="EMBL/GenBank/DDBJ databases">
        <authorList>
            <person name="Ferrante I. M."/>
        </authorList>
    </citation>
    <scope>NUCLEOTIDE SEQUENCE [LARGE SCALE GENOMIC DNA]</scope>
    <source>
        <strain evidence="1 2">B856</strain>
    </source>
</reference>
<keyword evidence="2" id="KW-1185">Reference proteome</keyword>
<proteinExistence type="predicted"/>
<gene>
    <name evidence="1" type="ORF">PSNMU_V1.4_AUG-EV-PASAV3_0105390</name>
</gene>
<protein>
    <submittedName>
        <fullName evidence="1">Uncharacterized protein</fullName>
    </submittedName>
</protein>
<evidence type="ECO:0000313" key="1">
    <source>
        <dbReference type="EMBL" id="VEU43510.1"/>
    </source>
</evidence>
<organism evidence="1 2">
    <name type="scientific">Pseudo-nitzschia multistriata</name>
    <dbReference type="NCBI Taxonomy" id="183589"/>
    <lineage>
        <taxon>Eukaryota</taxon>
        <taxon>Sar</taxon>
        <taxon>Stramenopiles</taxon>
        <taxon>Ochrophyta</taxon>
        <taxon>Bacillariophyta</taxon>
        <taxon>Bacillariophyceae</taxon>
        <taxon>Bacillariophycidae</taxon>
        <taxon>Bacillariales</taxon>
        <taxon>Bacillariaceae</taxon>
        <taxon>Pseudo-nitzschia</taxon>
    </lineage>
</organism>